<name>A0AAU6RIH4_9STAP</name>
<feature type="transmembrane region" description="Helical" evidence="2">
    <location>
        <begin position="48"/>
        <end position="66"/>
    </location>
</feature>
<dbReference type="EMBL" id="CP124589">
    <property type="protein sequence ID" value="WZE69931.1"/>
    <property type="molecule type" value="Genomic_DNA"/>
</dbReference>
<geneLocation type="plasmid" evidence="4">
    <name>pMP13116_4</name>
</geneLocation>
<keyword evidence="2" id="KW-0472">Membrane</keyword>
<organism evidence="4">
    <name type="scientific">Macrococcus psychrotolerans</name>
    <dbReference type="NCBI Taxonomy" id="3039389"/>
    <lineage>
        <taxon>Bacteria</taxon>
        <taxon>Bacillati</taxon>
        <taxon>Bacillota</taxon>
        <taxon>Bacilli</taxon>
        <taxon>Bacillales</taxon>
        <taxon>Staphylococcaceae</taxon>
        <taxon>Macrococcus</taxon>
    </lineage>
</organism>
<dbReference type="AlphaFoldDB" id="A0AAU6RIH4"/>
<geneLocation type="plasmid" evidence="3">
    <name>pMP21332_6</name>
</geneLocation>
<keyword evidence="2" id="KW-0812">Transmembrane</keyword>
<keyword evidence="4" id="KW-0614">Plasmid</keyword>
<dbReference type="EMBL" id="CP124583">
    <property type="protein sequence ID" value="WZE67819.1"/>
    <property type="molecule type" value="Genomic_DNA"/>
</dbReference>
<evidence type="ECO:0000313" key="4">
    <source>
        <dbReference type="EMBL" id="WZE69931.1"/>
    </source>
</evidence>
<protein>
    <submittedName>
        <fullName evidence="4">DUF6366 family protein</fullName>
    </submittedName>
</protein>
<accession>A0AAU6RIH4</accession>
<sequence>MKKPEDIRENLRKKELENNPGGNLKDSFNRSENSNLQDFTGSMSTKTLGIFIIILISLIFLGWLFLT</sequence>
<dbReference type="RefSeq" id="WP_101033642.1">
    <property type="nucleotide sequence ID" value="NZ_CP124583.1"/>
</dbReference>
<feature type="compositionally biased region" description="Basic and acidic residues" evidence="1">
    <location>
        <begin position="1"/>
        <end position="17"/>
    </location>
</feature>
<reference evidence="4" key="1">
    <citation type="submission" date="2023-04" db="EMBL/GenBank/DDBJ databases">
        <title>Macrococci isolated from food, foodproducing animals, and human clinical materials.</title>
        <authorList>
            <person name="Maslanova I."/>
            <person name="Svec P."/>
            <person name="Sedlacek I."/>
            <person name="Novakova D."/>
            <person name="Keller J.E."/>
            <person name="Schwendener S."/>
            <person name="Finstrlova A."/>
            <person name="Botka T."/>
            <person name="Kovarovic V."/>
            <person name="Petras P."/>
            <person name="Perreten V."/>
            <person name="Pantucek R."/>
        </authorList>
    </citation>
    <scope>NUCLEOTIDE SEQUENCE</scope>
    <source>
        <strain evidence="4">NRL/St 13/116</strain>
        <strain evidence="3">NRL/St 21/332</strain>
        <plasmid evidence="4">pMP13116_4</plasmid>
        <plasmid evidence="3">pMP21332_6</plasmid>
    </source>
</reference>
<dbReference type="Pfam" id="PF19893">
    <property type="entry name" value="DUF6366"/>
    <property type="match status" value="1"/>
</dbReference>
<proteinExistence type="predicted"/>
<gene>
    <name evidence="4" type="ORF">QA540_11000</name>
    <name evidence="3" type="ORF">QA541_11200</name>
</gene>
<dbReference type="InterPro" id="IPR045946">
    <property type="entry name" value="DUF6366"/>
</dbReference>
<evidence type="ECO:0000256" key="2">
    <source>
        <dbReference type="SAM" id="Phobius"/>
    </source>
</evidence>
<feature type="region of interest" description="Disordered" evidence="1">
    <location>
        <begin position="1"/>
        <end position="30"/>
    </location>
</feature>
<evidence type="ECO:0000256" key="1">
    <source>
        <dbReference type="SAM" id="MobiDB-lite"/>
    </source>
</evidence>
<keyword evidence="2" id="KW-1133">Transmembrane helix</keyword>
<accession>A0AAU6RDI1</accession>
<evidence type="ECO:0000313" key="3">
    <source>
        <dbReference type="EMBL" id="WZE67819.1"/>
    </source>
</evidence>